<name>A0A1G9IND5_9PSED</name>
<accession>A0A1G9IND5</accession>
<evidence type="ECO:0008006" key="3">
    <source>
        <dbReference type="Google" id="ProtNLM"/>
    </source>
</evidence>
<dbReference type="Pfam" id="PF16703">
    <property type="entry name" value="DUF5064"/>
    <property type="match status" value="1"/>
</dbReference>
<dbReference type="Proteomes" id="UP000198706">
    <property type="component" value="Unassembled WGS sequence"/>
</dbReference>
<dbReference type="InterPro" id="IPR032024">
    <property type="entry name" value="DUF5064"/>
</dbReference>
<organism evidence="1 2">
    <name type="scientific">Pseudomonas indica</name>
    <dbReference type="NCBI Taxonomy" id="137658"/>
    <lineage>
        <taxon>Bacteria</taxon>
        <taxon>Pseudomonadati</taxon>
        <taxon>Pseudomonadota</taxon>
        <taxon>Gammaproteobacteria</taxon>
        <taxon>Pseudomonadales</taxon>
        <taxon>Pseudomonadaceae</taxon>
        <taxon>Pseudomonas</taxon>
    </lineage>
</organism>
<evidence type="ECO:0000313" key="2">
    <source>
        <dbReference type="Proteomes" id="UP000198706"/>
    </source>
</evidence>
<proteinExistence type="predicted"/>
<dbReference type="AlphaFoldDB" id="A0A1G9IND5"/>
<keyword evidence="2" id="KW-1185">Reference proteome</keyword>
<sequence>MFKPGHVEIERAAIGRQPGYRLNLDYAVSRRDNGTYVHFDLDGEVGGRPVHDSFELHRDVAYNFLHVAADCLRRRGIPLPGQAMLFGAHKDYDRLFADLRRQLGVHSGEPIDLERFLREG</sequence>
<dbReference type="Gene3D" id="3.30.160.370">
    <property type="entry name" value="Domain of unknown function DUF5064"/>
    <property type="match status" value="1"/>
</dbReference>
<evidence type="ECO:0000313" key="1">
    <source>
        <dbReference type="EMBL" id="SDL26414.1"/>
    </source>
</evidence>
<dbReference type="RefSeq" id="WP_084335821.1">
    <property type="nucleotide sequence ID" value="NZ_FNFD01000017.1"/>
</dbReference>
<protein>
    <recommendedName>
        <fullName evidence="3">Acetyl-CoA carboxylase alpha subunit</fullName>
    </recommendedName>
</protein>
<gene>
    <name evidence="1" type="ORF">SAMN05216186_11753</name>
</gene>
<dbReference type="EMBL" id="FNFD01000017">
    <property type="protein sequence ID" value="SDL26414.1"/>
    <property type="molecule type" value="Genomic_DNA"/>
</dbReference>
<reference evidence="1 2" key="1">
    <citation type="submission" date="2016-10" db="EMBL/GenBank/DDBJ databases">
        <authorList>
            <person name="de Groot N.N."/>
        </authorList>
    </citation>
    <scope>NUCLEOTIDE SEQUENCE [LARGE SCALE GENOMIC DNA]</scope>
    <source>
        <strain evidence="1 2">JCM 21544</strain>
    </source>
</reference>